<dbReference type="EMBL" id="CP001281">
    <property type="protein sequence ID" value="ACR01849.1"/>
    <property type="molecule type" value="Genomic_DNA"/>
</dbReference>
<keyword evidence="6 8" id="KW-1133">Transmembrane helix</keyword>
<dbReference type="GO" id="GO:0016763">
    <property type="term" value="F:pentosyltransferase activity"/>
    <property type="evidence" value="ECO:0007669"/>
    <property type="project" value="TreeGrafter"/>
</dbReference>
<keyword evidence="4 10" id="KW-0808">Transferase</keyword>
<evidence type="ECO:0000256" key="7">
    <source>
        <dbReference type="ARBA" id="ARBA00023136"/>
    </source>
</evidence>
<reference evidence="12" key="1">
    <citation type="submission" date="2009-05" db="EMBL/GenBank/DDBJ databases">
        <title>Complete sequence of chromosome of Thauera sp. MZ1T.</title>
        <authorList>
            <consortium name="US DOE Joint Genome Institute"/>
            <person name="Lucas S."/>
            <person name="Copeland A."/>
            <person name="Lapidus A."/>
            <person name="Glavina del Rio T."/>
            <person name="Dalin E."/>
            <person name="Tice H."/>
            <person name="Bruce D."/>
            <person name="Goodwin L."/>
            <person name="Pitluck S."/>
            <person name="Sims D."/>
            <person name="Brettin T."/>
            <person name="Detter J.C."/>
            <person name="Han C."/>
            <person name="Larimer F."/>
            <person name="Land M."/>
            <person name="Hauser L."/>
            <person name="Kyrpides N."/>
            <person name="Mikhailova N."/>
            <person name="Sayler G.S."/>
        </authorList>
    </citation>
    <scope>NUCLEOTIDE SEQUENCE [LARGE SCALE GENOMIC DNA]</scope>
    <source>
        <strain evidence="12">MZ1T</strain>
    </source>
</reference>
<dbReference type="InterPro" id="IPR038731">
    <property type="entry name" value="RgtA/B/C-like"/>
</dbReference>
<evidence type="ECO:0000313" key="13">
    <source>
        <dbReference type="Proteomes" id="UP000321192"/>
    </source>
</evidence>
<evidence type="ECO:0000256" key="4">
    <source>
        <dbReference type="ARBA" id="ARBA00022679"/>
    </source>
</evidence>
<evidence type="ECO:0000259" key="9">
    <source>
        <dbReference type="Pfam" id="PF13231"/>
    </source>
</evidence>
<keyword evidence="7 8" id="KW-0472">Membrane</keyword>
<evidence type="ECO:0000313" key="11">
    <source>
        <dbReference type="EMBL" id="TXH81265.1"/>
    </source>
</evidence>
<accession>C4KBW8</accession>
<dbReference type="AlphaFoldDB" id="C4KBW8"/>
<keyword evidence="5 8" id="KW-0812">Transmembrane</keyword>
<feature type="transmembrane region" description="Helical" evidence="8">
    <location>
        <begin position="172"/>
        <end position="202"/>
    </location>
</feature>
<feature type="transmembrane region" description="Helical" evidence="8">
    <location>
        <begin position="143"/>
        <end position="160"/>
    </location>
</feature>
<dbReference type="Pfam" id="PF13231">
    <property type="entry name" value="PMT_2"/>
    <property type="match status" value="1"/>
</dbReference>
<feature type="domain" description="Glycosyltransferase RgtA/B/C/D-like" evidence="9">
    <location>
        <begin position="75"/>
        <end position="229"/>
    </location>
</feature>
<dbReference type="eggNOG" id="COG1807">
    <property type="taxonomic scope" value="Bacteria"/>
</dbReference>
<dbReference type="GO" id="GO:0005886">
    <property type="term" value="C:plasma membrane"/>
    <property type="evidence" value="ECO:0007669"/>
    <property type="project" value="UniProtKB-SubCell"/>
</dbReference>
<evidence type="ECO:0000313" key="12">
    <source>
        <dbReference type="Proteomes" id="UP000002186"/>
    </source>
</evidence>
<dbReference type="HOGENOM" id="CLU_494216_0_0_4"/>
<feature type="transmembrane region" description="Helical" evidence="8">
    <location>
        <begin position="94"/>
        <end position="111"/>
    </location>
</feature>
<feature type="transmembrane region" description="Helical" evidence="8">
    <location>
        <begin position="324"/>
        <end position="343"/>
    </location>
</feature>
<reference evidence="11 13" key="3">
    <citation type="submission" date="2018-09" db="EMBL/GenBank/DDBJ databases">
        <title>Metagenome Assembled Genomes from an Advanced Water Purification Facility.</title>
        <authorList>
            <person name="Stamps B.W."/>
            <person name="Spear J.R."/>
        </authorList>
    </citation>
    <scope>NUCLEOTIDE SEQUENCE [LARGE SCALE GENOMIC DNA]</scope>
    <source>
        <strain evidence="11">Bin_27_1</strain>
    </source>
</reference>
<dbReference type="PANTHER" id="PTHR33908">
    <property type="entry name" value="MANNOSYLTRANSFERASE YKCB-RELATED"/>
    <property type="match status" value="1"/>
</dbReference>
<evidence type="ECO:0000256" key="2">
    <source>
        <dbReference type="ARBA" id="ARBA00022475"/>
    </source>
</evidence>
<gene>
    <name evidence="10" type="ordered locus">Tmz1t_3254</name>
    <name evidence="11" type="ORF">E6Q80_17520</name>
</gene>
<feature type="transmembrane region" description="Helical" evidence="8">
    <location>
        <begin position="297"/>
        <end position="318"/>
    </location>
</feature>
<keyword evidence="2" id="KW-1003">Cell membrane</keyword>
<dbReference type="RefSeq" id="WP_012585880.1">
    <property type="nucleotide sequence ID" value="NC_011662.2"/>
</dbReference>
<reference evidence="10 12" key="2">
    <citation type="journal article" date="2012" name="Stand. Genomic Sci.">
        <title>Complete genome sequence of Thauera aminoaromatica strain MZ1T.</title>
        <authorList>
            <person name="Jiang K."/>
            <person name="Sanseverino J."/>
            <person name="Chauhan A."/>
            <person name="Lucas S."/>
            <person name="Copeland A."/>
            <person name="Lapidus A."/>
            <person name="Del Rio T.G."/>
            <person name="Dalin E."/>
            <person name="Tice H."/>
            <person name="Bruce D."/>
            <person name="Goodwin L."/>
            <person name="Pitluck S."/>
            <person name="Sims D."/>
            <person name="Brettin T."/>
            <person name="Detter J.C."/>
            <person name="Han C."/>
            <person name="Chang Y.J."/>
            <person name="Larimer F."/>
            <person name="Land M."/>
            <person name="Hauser L."/>
            <person name="Kyrpides N.C."/>
            <person name="Mikhailova N."/>
            <person name="Moser S."/>
            <person name="Jegier P."/>
            <person name="Close D."/>
            <person name="Debruyn J.M."/>
            <person name="Wang Y."/>
            <person name="Layton A.C."/>
            <person name="Allen M.S."/>
            <person name="Sayler G.S."/>
        </authorList>
    </citation>
    <scope>NUCLEOTIDE SEQUENCE [LARGE SCALE GENOMIC DNA]</scope>
    <source>
        <strain evidence="10 12">MZ1T</strain>
    </source>
</reference>
<dbReference type="Proteomes" id="UP000002186">
    <property type="component" value="Chromosome"/>
</dbReference>
<dbReference type="STRING" id="85643.Tmz1t_3254"/>
<keyword evidence="3" id="KW-0328">Glycosyltransferase</keyword>
<proteinExistence type="predicted"/>
<dbReference type="OrthoDB" id="7375208at2"/>
<keyword evidence="12" id="KW-1185">Reference proteome</keyword>
<evidence type="ECO:0000256" key="5">
    <source>
        <dbReference type="ARBA" id="ARBA00022692"/>
    </source>
</evidence>
<dbReference type="InterPro" id="IPR050297">
    <property type="entry name" value="LipidA_mod_glycosyltrf_83"/>
</dbReference>
<name>C4KBW8_THASP</name>
<dbReference type="EMBL" id="SSFD01000284">
    <property type="protein sequence ID" value="TXH81265.1"/>
    <property type="molecule type" value="Genomic_DNA"/>
</dbReference>
<dbReference type="PANTHER" id="PTHR33908:SF11">
    <property type="entry name" value="MEMBRANE PROTEIN"/>
    <property type="match status" value="1"/>
</dbReference>
<feature type="transmembrane region" description="Helical" evidence="8">
    <location>
        <begin position="273"/>
        <end position="290"/>
    </location>
</feature>
<organism evidence="10 12">
    <name type="scientific">Thauera aminoaromatica</name>
    <dbReference type="NCBI Taxonomy" id="164330"/>
    <lineage>
        <taxon>Bacteria</taxon>
        <taxon>Pseudomonadati</taxon>
        <taxon>Pseudomonadota</taxon>
        <taxon>Betaproteobacteria</taxon>
        <taxon>Rhodocyclales</taxon>
        <taxon>Zoogloeaceae</taxon>
        <taxon>Thauera</taxon>
    </lineage>
</organism>
<accession>A0A5C7SE69</accession>
<sequence>MRSWLPCALLFALSALFLAPALGGSGFWWTDETRHAMGGVFILDLLRDLPLDDPMGYALRYFAQYPALALNWYLPGFYFVEAGFFALFGVSETVAHWTVFAFVLLAAGLWFDWVRTGWNPLMAFMATALFIAVPEWNHWARSVMLEAPAIALLVLVVWTFERYLDRPAWSRAIAAGLAIAAALAVKQTVALLLPALLAYGLISSRRAALWRVQAVPAYLIAALAIALVALHALKFGNLGLAATVGDSRVEVGQSAARLSLERWLTYPRALIEVWGWPLALLSLAGALLPARQGEGRLALIHAWLLCWYVVMTLVLGGAGNAPRYTLYALPALAVLAARPLFLLRGRRSHDGFLVLLVVMLAFQGWRTLTQPVPRIDGYREVAQAVHERRTGAPVLFAGKHDGSFIFHLRQLDHAREAVVLRADKVLVSLAVHKYFGMSSHVSGIDDIRALIRRYGIEYVVIERPDIVGVPEFEMLAELLAQADFERVAEFPVHAAGGAEAPERIVLHRYRDHVPAADAEIVIPLPHLGREIRFRRAGG</sequence>
<evidence type="ECO:0000313" key="10">
    <source>
        <dbReference type="EMBL" id="ACR01849.1"/>
    </source>
</evidence>
<dbReference type="Proteomes" id="UP000321192">
    <property type="component" value="Unassembled WGS sequence"/>
</dbReference>
<dbReference type="KEGG" id="tmz:Tmz1t_3254"/>
<evidence type="ECO:0000256" key="3">
    <source>
        <dbReference type="ARBA" id="ARBA00022676"/>
    </source>
</evidence>
<dbReference type="GO" id="GO:0009103">
    <property type="term" value="P:lipopolysaccharide biosynthetic process"/>
    <property type="evidence" value="ECO:0007669"/>
    <property type="project" value="UniProtKB-ARBA"/>
</dbReference>
<evidence type="ECO:0000256" key="1">
    <source>
        <dbReference type="ARBA" id="ARBA00004651"/>
    </source>
</evidence>
<comment type="subcellular location">
    <subcellularLocation>
        <location evidence="1">Cell membrane</location>
        <topology evidence="1">Multi-pass membrane protein</topology>
    </subcellularLocation>
</comment>
<feature type="transmembrane region" description="Helical" evidence="8">
    <location>
        <begin position="117"/>
        <end position="136"/>
    </location>
</feature>
<feature type="transmembrane region" description="Helical" evidence="8">
    <location>
        <begin position="350"/>
        <end position="368"/>
    </location>
</feature>
<feature type="transmembrane region" description="Helical" evidence="8">
    <location>
        <begin position="214"/>
        <end position="233"/>
    </location>
</feature>
<protein>
    <submittedName>
        <fullName evidence="10 11">4-amino-4-deoxy-L-arabinose transferase</fullName>
    </submittedName>
</protein>
<evidence type="ECO:0000256" key="8">
    <source>
        <dbReference type="SAM" id="Phobius"/>
    </source>
</evidence>
<evidence type="ECO:0000256" key="6">
    <source>
        <dbReference type="ARBA" id="ARBA00022989"/>
    </source>
</evidence>
<feature type="transmembrane region" description="Helical" evidence="8">
    <location>
        <begin position="65"/>
        <end position="87"/>
    </location>
</feature>